<name>A0A842JAB8_9BACT</name>
<dbReference type="NCBIfam" id="TIGR02532">
    <property type="entry name" value="IV_pilin_GFxxxE"/>
    <property type="match status" value="1"/>
</dbReference>
<keyword evidence="2" id="KW-1185">Reference proteome</keyword>
<dbReference type="AlphaFoldDB" id="A0A842JAB8"/>
<gene>
    <name evidence="1" type="ORF">H7R39_07220</name>
</gene>
<reference evidence="1 2" key="1">
    <citation type="submission" date="2020-08" db="EMBL/GenBank/DDBJ databases">
        <title>Complete genome and description of Campylobacter massiliensis Marseille-Q3452 sp. nov.</title>
        <authorList>
            <person name="Antezack A."/>
        </authorList>
    </citation>
    <scope>NUCLEOTIDE SEQUENCE [LARGE SCALE GENOMIC DNA]</scope>
    <source>
        <strain evidence="1 2">Marseille-Q3452</strain>
    </source>
</reference>
<comment type="caution">
    <text evidence="1">The sequence shown here is derived from an EMBL/GenBank/DDBJ whole genome shotgun (WGS) entry which is preliminary data.</text>
</comment>
<dbReference type="RefSeq" id="WP_185898617.1">
    <property type="nucleotide sequence ID" value="NZ_JACLZK010000002.1"/>
</dbReference>
<protein>
    <submittedName>
        <fullName evidence="1">Type II secretion system protein</fullName>
    </submittedName>
</protein>
<sequence length="302" mass="33666">MKKAFTLLELILVIVIMGLLSFAGINIAKNLYTNYLQARAINTLETQTELTLEQISKRLAIRVKSSTIGRKSSDSSFISTSSPGLNSDYDILEWISYSYESFQDGGWSGFVDLKSSDNARDATKDGGTISTPDSNLERASNTISDLTDKNATLDNGQVGLFFKVAKPYIVQTGFGYNSSNQADDIATVKKDGNNKLKIKKYTSDNIYEQYYLLHTAYAVVPKKKKTEDTDFDLWLHYNYRPWVGDKYNNAKTSKVLLAENVTRFNFTEASGAIVMKLCIRDAGKSLGQNKAETTVCKTKAVY</sequence>
<organism evidence="1 2">
    <name type="scientific">Campylobacter massiliensis</name>
    <dbReference type="NCBI Taxonomy" id="2762557"/>
    <lineage>
        <taxon>Bacteria</taxon>
        <taxon>Pseudomonadati</taxon>
        <taxon>Campylobacterota</taxon>
        <taxon>Epsilonproteobacteria</taxon>
        <taxon>Campylobacterales</taxon>
        <taxon>Campylobacteraceae</taxon>
        <taxon>Campylobacter</taxon>
    </lineage>
</organism>
<dbReference type="Proteomes" id="UP000552683">
    <property type="component" value="Unassembled WGS sequence"/>
</dbReference>
<dbReference type="SUPFAM" id="SSF54523">
    <property type="entry name" value="Pili subunits"/>
    <property type="match status" value="1"/>
</dbReference>
<evidence type="ECO:0000313" key="2">
    <source>
        <dbReference type="Proteomes" id="UP000552683"/>
    </source>
</evidence>
<dbReference type="EMBL" id="JACLZK010000002">
    <property type="protein sequence ID" value="MBC2883042.1"/>
    <property type="molecule type" value="Genomic_DNA"/>
</dbReference>
<dbReference type="InterPro" id="IPR012902">
    <property type="entry name" value="N_methyl_site"/>
</dbReference>
<evidence type="ECO:0000313" key="1">
    <source>
        <dbReference type="EMBL" id="MBC2883042.1"/>
    </source>
</evidence>
<dbReference type="InterPro" id="IPR045584">
    <property type="entry name" value="Pilin-like"/>
</dbReference>
<proteinExistence type="predicted"/>
<accession>A0A842JAB8</accession>